<proteinExistence type="predicted"/>
<reference evidence="2 3" key="1">
    <citation type="submission" date="2021-03" db="EMBL/GenBank/DDBJ databases">
        <title>Antimicrobial resistance genes in bacteria isolated from Japanese honey, and their potential for conferring macrolide and lincosamide resistance in the American foulbrood pathogen Paenibacillus larvae.</title>
        <authorList>
            <person name="Okamoto M."/>
            <person name="Kumagai M."/>
            <person name="Kanamori H."/>
            <person name="Takamatsu D."/>
        </authorList>
    </citation>
    <scope>NUCLEOTIDE SEQUENCE [LARGE SCALE GENOMIC DNA]</scope>
    <source>
        <strain evidence="2 3">J41TS12</strain>
    </source>
</reference>
<keyword evidence="3" id="KW-1185">Reference proteome</keyword>
<sequence>MDKIDMAALIGLVSALSGLILGWAGRGTTVRKEIKEDATIDATMRADIGYIRHSVDDVRMTQGQQSQKFDALTEKVIRVEESAKQAHKRIDRLEGNEGRG</sequence>
<comment type="caution">
    <text evidence="2">The sequence shown here is derived from an EMBL/GenBank/DDBJ whole genome shotgun (WGS) entry which is preliminary data.</text>
</comment>
<evidence type="ECO:0000313" key="3">
    <source>
        <dbReference type="Proteomes" id="UP000681162"/>
    </source>
</evidence>
<organism evidence="2 3">
    <name type="scientific">Paenibacillus antibioticophila</name>
    <dbReference type="NCBI Taxonomy" id="1274374"/>
    <lineage>
        <taxon>Bacteria</taxon>
        <taxon>Bacillati</taxon>
        <taxon>Bacillota</taxon>
        <taxon>Bacilli</taxon>
        <taxon>Bacillales</taxon>
        <taxon>Paenibacillaceae</taxon>
        <taxon>Paenibacillus</taxon>
    </lineage>
</organism>
<dbReference type="RefSeq" id="WP_212938543.1">
    <property type="nucleotide sequence ID" value="NZ_BORR01000003.1"/>
</dbReference>
<accession>A0A920CE30</accession>
<keyword evidence="1" id="KW-1133">Transmembrane helix</keyword>
<dbReference type="Proteomes" id="UP000681162">
    <property type="component" value="Unassembled WGS sequence"/>
</dbReference>
<keyword evidence="1" id="KW-0812">Transmembrane</keyword>
<keyword evidence="1" id="KW-0472">Membrane</keyword>
<evidence type="ECO:0000313" key="2">
    <source>
        <dbReference type="EMBL" id="GIO36190.1"/>
    </source>
</evidence>
<evidence type="ECO:0000256" key="1">
    <source>
        <dbReference type="SAM" id="Phobius"/>
    </source>
</evidence>
<dbReference type="EMBL" id="BORR01000003">
    <property type="protein sequence ID" value="GIO36190.1"/>
    <property type="molecule type" value="Genomic_DNA"/>
</dbReference>
<feature type="transmembrane region" description="Helical" evidence="1">
    <location>
        <begin position="6"/>
        <end position="25"/>
    </location>
</feature>
<name>A0A920CE30_9BACL</name>
<dbReference type="AlphaFoldDB" id="A0A920CE30"/>
<gene>
    <name evidence="2" type="ORF">J41TS12_10510</name>
</gene>
<protein>
    <submittedName>
        <fullName evidence="2">Uncharacterized protein</fullName>
    </submittedName>
</protein>